<evidence type="ECO:0000313" key="6">
    <source>
        <dbReference type="EMBL" id="EKC24156.1"/>
    </source>
</evidence>
<dbReference type="PANTHER" id="PTHR10015">
    <property type="entry name" value="HEAT SHOCK TRANSCRIPTION FACTOR"/>
    <property type="match status" value="1"/>
</dbReference>
<dbReference type="GO" id="GO:0043565">
    <property type="term" value="F:sequence-specific DNA binding"/>
    <property type="evidence" value="ECO:0007669"/>
    <property type="project" value="InterPro"/>
</dbReference>
<keyword evidence="4" id="KW-0539">Nucleus</keyword>
<name>K1QRJ9_MAGGI</name>
<evidence type="ECO:0000256" key="2">
    <source>
        <dbReference type="ARBA" id="ARBA00006403"/>
    </source>
</evidence>
<dbReference type="InParanoid" id="K1QRJ9"/>
<dbReference type="InterPro" id="IPR036388">
    <property type="entry name" value="WH-like_DNA-bd_sf"/>
</dbReference>
<dbReference type="EMBL" id="JH816675">
    <property type="protein sequence ID" value="EKC24156.1"/>
    <property type="molecule type" value="Genomic_DNA"/>
</dbReference>
<keyword evidence="3" id="KW-0238">DNA-binding</keyword>
<feature type="domain" description="HSF-type DNA-binding" evidence="5">
    <location>
        <begin position="17"/>
        <end position="86"/>
    </location>
</feature>
<protein>
    <submittedName>
        <fullName evidence="6">Heat shock transcription factor, Y-linked</fullName>
    </submittedName>
</protein>
<dbReference type="InterPro" id="IPR036390">
    <property type="entry name" value="WH_DNA-bd_sf"/>
</dbReference>
<dbReference type="Gene3D" id="1.10.10.10">
    <property type="entry name" value="Winged helix-like DNA-binding domain superfamily/Winged helix DNA-binding domain"/>
    <property type="match status" value="1"/>
</dbReference>
<dbReference type="Pfam" id="PF00447">
    <property type="entry name" value="HSF_DNA-bind"/>
    <property type="match status" value="1"/>
</dbReference>
<dbReference type="GO" id="GO:0003700">
    <property type="term" value="F:DNA-binding transcription factor activity"/>
    <property type="evidence" value="ECO:0007669"/>
    <property type="project" value="InterPro"/>
</dbReference>
<dbReference type="HOGENOM" id="CLU_1645362_0_0_1"/>
<keyword evidence="6" id="KW-0346">Stress response</keyword>
<dbReference type="GO" id="GO:0005634">
    <property type="term" value="C:nucleus"/>
    <property type="evidence" value="ECO:0007669"/>
    <property type="project" value="UniProtKB-SubCell"/>
</dbReference>
<proteinExistence type="inferred from homology"/>
<dbReference type="SUPFAM" id="SSF46785">
    <property type="entry name" value="Winged helix' DNA-binding domain"/>
    <property type="match status" value="1"/>
</dbReference>
<gene>
    <name evidence="6" type="ORF">CGI_10018488</name>
</gene>
<dbReference type="InterPro" id="IPR000232">
    <property type="entry name" value="HSF_DNA-bd"/>
</dbReference>
<reference evidence="6" key="1">
    <citation type="journal article" date="2012" name="Nature">
        <title>The oyster genome reveals stress adaptation and complexity of shell formation.</title>
        <authorList>
            <person name="Zhang G."/>
            <person name="Fang X."/>
            <person name="Guo X."/>
            <person name="Li L."/>
            <person name="Luo R."/>
            <person name="Xu F."/>
            <person name="Yang P."/>
            <person name="Zhang L."/>
            <person name="Wang X."/>
            <person name="Qi H."/>
            <person name="Xiong Z."/>
            <person name="Que H."/>
            <person name="Xie Y."/>
            <person name="Holland P.W."/>
            <person name="Paps J."/>
            <person name="Zhu Y."/>
            <person name="Wu F."/>
            <person name="Chen Y."/>
            <person name="Wang J."/>
            <person name="Peng C."/>
            <person name="Meng J."/>
            <person name="Yang L."/>
            <person name="Liu J."/>
            <person name="Wen B."/>
            <person name="Zhang N."/>
            <person name="Huang Z."/>
            <person name="Zhu Q."/>
            <person name="Feng Y."/>
            <person name="Mount A."/>
            <person name="Hedgecock D."/>
            <person name="Xu Z."/>
            <person name="Liu Y."/>
            <person name="Domazet-Loso T."/>
            <person name="Du Y."/>
            <person name="Sun X."/>
            <person name="Zhang S."/>
            <person name="Liu B."/>
            <person name="Cheng P."/>
            <person name="Jiang X."/>
            <person name="Li J."/>
            <person name="Fan D."/>
            <person name="Wang W."/>
            <person name="Fu W."/>
            <person name="Wang T."/>
            <person name="Wang B."/>
            <person name="Zhang J."/>
            <person name="Peng Z."/>
            <person name="Li Y."/>
            <person name="Li N."/>
            <person name="Wang J."/>
            <person name="Chen M."/>
            <person name="He Y."/>
            <person name="Tan F."/>
            <person name="Song X."/>
            <person name="Zheng Q."/>
            <person name="Huang R."/>
            <person name="Yang H."/>
            <person name="Du X."/>
            <person name="Chen L."/>
            <person name="Yang M."/>
            <person name="Gaffney P.M."/>
            <person name="Wang S."/>
            <person name="Luo L."/>
            <person name="She Z."/>
            <person name="Ming Y."/>
            <person name="Huang W."/>
            <person name="Zhang S."/>
            <person name="Huang B."/>
            <person name="Zhang Y."/>
            <person name="Qu T."/>
            <person name="Ni P."/>
            <person name="Miao G."/>
            <person name="Wang J."/>
            <person name="Wang Q."/>
            <person name="Steinberg C.E."/>
            <person name="Wang H."/>
            <person name="Li N."/>
            <person name="Qian L."/>
            <person name="Zhang G."/>
            <person name="Li Y."/>
            <person name="Yang H."/>
            <person name="Liu X."/>
            <person name="Wang J."/>
            <person name="Yin Y."/>
            <person name="Wang J."/>
        </authorList>
    </citation>
    <scope>NUCLEOTIDE SEQUENCE [LARGE SCALE GENOMIC DNA]</scope>
    <source>
        <strain evidence="6">05x7-T-G4-1.051#20</strain>
    </source>
</reference>
<dbReference type="PANTHER" id="PTHR10015:SF465">
    <property type="entry name" value="HSF-TYPE DNA-BINDING DOMAIN-CONTAINING PROTEIN"/>
    <property type="match status" value="1"/>
</dbReference>
<comment type="similarity">
    <text evidence="2">Belongs to the HSF family.</text>
</comment>
<organism evidence="6">
    <name type="scientific">Magallana gigas</name>
    <name type="common">Pacific oyster</name>
    <name type="synonym">Crassostrea gigas</name>
    <dbReference type="NCBI Taxonomy" id="29159"/>
    <lineage>
        <taxon>Eukaryota</taxon>
        <taxon>Metazoa</taxon>
        <taxon>Spiralia</taxon>
        <taxon>Lophotrochozoa</taxon>
        <taxon>Mollusca</taxon>
        <taxon>Bivalvia</taxon>
        <taxon>Autobranchia</taxon>
        <taxon>Pteriomorphia</taxon>
        <taxon>Ostreida</taxon>
        <taxon>Ostreoidea</taxon>
        <taxon>Ostreidae</taxon>
        <taxon>Magallana</taxon>
    </lineage>
</organism>
<accession>K1QRJ9</accession>
<sequence>MDEEPILPNSDGQILRFPVKLRKIIDTCQTDAIGWNQEGTVVRINKTVFETEYLSKAHRPFQTTSFSSFIRQLNFYGFQKVNQRASLKSLGTWLPFRKSLSDDIKQLPIEGALQNTSQIQLYMVGSDGVLVPVETAVVLSTSHNPTQDAQAKSFPPVLHST</sequence>
<evidence type="ECO:0000259" key="5">
    <source>
        <dbReference type="Pfam" id="PF00447"/>
    </source>
</evidence>
<evidence type="ECO:0000256" key="4">
    <source>
        <dbReference type="ARBA" id="ARBA00023242"/>
    </source>
</evidence>
<comment type="subcellular location">
    <subcellularLocation>
        <location evidence="1">Nucleus</location>
    </subcellularLocation>
</comment>
<dbReference type="AlphaFoldDB" id="K1QRJ9"/>
<evidence type="ECO:0000256" key="3">
    <source>
        <dbReference type="ARBA" id="ARBA00023125"/>
    </source>
</evidence>
<evidence type="ECO:0000256" key="1">
    <source>
        <dbReference type="ARBA" id="ARBA00004123"/>
    </source>
</evidence>